<sequence>MKKHFNLIPTFLLSIVLIGCRNTEETEKENYKPTMKSNNRNEISNTIENDSINTQSLEPSEEKKDPPVKDRQDWRKSN</sequence>
<dbReference type="EMBL" id="MKGI01000060">
    <property type="protein sequence ID" value="OEL11081.1"/>
    <property type="molecule type" value="Genomic_DNA"/>
</dbReference>
<dbReference type="PROSITE" id="PS51257">
    <property type="entry name" value="PROKAR_LIPOPROTEIN"/>
    <property type="match status" value="1"/>
</dbReference>
<accession>A0A1E5UDT6</accession>
<keyword evidence="3" id="KW-1185">Reference proteome</keyword>
<evidence type="ECO:0000256" key="1">
    <source>
        <dbReference type="SAM" id="MobiDB-lite"/>
    </source>
</evidence>
<organism evidence="2 3">
    <name type="scientific">Cloacibacterium normanense</name>
    <dbReference type="NCBI Taxonomy" id="237258"/>
    <lineage>
        <taxon>Bacteria</taxon>
        <taxon>Pseudomonadati</taxon>
        <taxon>Bacteroidota</taxon>
        <taxon>Flavobacteriia</taxon>
        <taxon>Flavobacteriales</taxon>
        <taxon>Weeksellaceae</taxon>
    </lineage>
</organism>
<dbReference type="KEGG" id="cnr:EB819_07645"/>
<reference evidence="2 3" key="1">
    <citation type="submission" date="2016-09" db="EMBL/GenBank/DDBJ databases">
        <authorList>
            <person name="Capua I."/>
            <person name="De Benedictis P."/>
            <person name="Joannis T."/>
            <person name="Lombin L.H."/>
            <person name="Cattoli G."/>
        </authorList>
    </citation>
    <scope>NUCLEOTIDE SEQUENCE [LARGE SCALE GENOMIC DNA]</scope>
    <source>
        <strain evidence="2 3">NRS-1</strain>
    </source>
</reference>
<name>A0A1E5UDT6_9FLAO</name>
<evidence type="ECO:0000313" key="3">
    <source>
        <dbReference type="Proteomes" id="UP000095601"/>
    </source>
</evidence>
<dbReference type="AlphaFoldDB" id="A0A1E5UDT6"/>
<feature type="region of interest" description="Disordered" evidence="1">
    <location>
        <begin position="25"/>
        <end position="78"/>
    </location>
</feature>
<comment type="caution">
    <text evidence="2">The sequence shown here is derived from an EMBL/GenBank/DDBJ whole genome shotgun (WGS) entry which is preliminary data.</text>
</comment>
<dbReference type="RefSeq" id="WP_069798765.1">
    <property type="nucleotide sequence ID" value="NZ_CP034157.1"/>
</dbReference>
<keyword evidence="2" id="KW-0449">Lipoprotein</keyword>
<feature type="compositionally biased region" description="Polar residues" evidence="1">
    <location>
        <begin position="35"/>
        <end position="58"/>
    </location>
</feature>
<proteinExistence type="predicted"/>
<feature type="compositionally biased region" description="Basic and acidic residues" evidence="1">
    <location>
        <begin position="60"/>
        <end position="78"/>
    </location>
</feature>
<dbReference type="STRING" id="237258.SAMN04489756_12432"/>
<protein>
    <submittedName>
        <fullName evidence="2">Putative lipoprotein</fullName>
    </submittedName>
</protein>
<evidence type="ECO:0000313" key="2">
    <source>
        <dbReference type="EMBL" id="OEL11081.1"/>
    </source>
</evidence>
<gene>
    <name evidence="2" type="ORF">BHF72_2435</name>
</gene>
<dbReference type="Proteomes" id="UP000095601">
    <property type="component" value="Unassembled WGS sequence"/>
</dbReference>